<gene>
    <name evidence="2" type="ORF">BP00DRAFT_119753</name>
</gene>
<keyword evidence="1" id="KW-0812">Transmembrane</keyword>
<evidence type="ECO:0000256" key="1">
    <source>
        <dbReference type="SAM" id="Phobius"/>
    </source>
</evidence>
<dbReference type="Proteomes" id="UP000248817">
    <property type="component" value="Unassembled WGS sequence"/>
</dbReference>
<keyword evidence="1" id="KW-0472">Membrane</keyword>
<protein>
    <submittedName>
        <fullName evidence="2">Uncharacterized protein</fullName>
    </submittedName>
</protein>
<organism evidence="2 3">
    <name type="scientific">Aspergillus indologenus CBS 114.80</name>
    <dbReference type="NCBI Taxonomy" id="1450541"/>
    <lineage>
        <taxon>Eukaryota</taxon>
        <taxon>Fungi</taxon>
        <taxon>Dikarya</taxon>
        <taxon>Ascomycota</taxon>
        <taxon>Pezizomycotina</taxon>
        <taxon>Eurotiomycetes</taxon>
        <taxon>Eurotiomycetidae</taxon>
        <taxon>Eurotiales</taxon>
        <taxon>Aspergillaceae</taxon>
        <taxon>Aspergillus</taxon>
        <taxon>Aspergillus subgen. Circumdati</taxon>
    </lineage>
</organism>
<accession>A0A2V5HR71</accession>
<keyword evidence="3" id="KW-1185">Reference proteome</keyword>
<feature type="transmembrane region" description="Helical" evidence="1">
    <location>
        <begin position="67"/>
        <end position="85"/>
    </location>
</feature>
<name>A0A2V5HR71_9EURO</name>
<proteinExistence type="predicted"/>
<dbReference type="EMBL" id="KZ825676">
    <property type="protein sequence ID" value="PYI25142.1"/>
    <property type="molecule type" value="Genomic_DNA"/>
</dbReference>
<reference evidence="2 3" key="1">
    <citation type="submission" date="2018-02" db="EMBL/GenBank/DDBJ databases">
        <title>The genomes of Aspergillus section Nigri reveals drivers in fungal speciation.</title>
        <authorList>
            <consortium name="DOE Joint Genome Institute"/>
            <person name="Vesth T.C."/>
            <person name="Nybo J."/>
            <person name="Theobald S."/>
            <person name="Brandl J."/>
            <person name="Frisvad J.C."/>
            <person name="Nielsen K.F."/>
            <person name="Lyhne E.K."/>
            <person name="Kogle M.E."/>
            <person name="Kuo A."/>
            <person name="Riley R."/>
            <person name="Clum A."/>
            <person name="Nolan M."/>
            <person name="Lipzen A."/>
            <person name="Salamov A."/>
            <person name="Henrissat B."/>
            <person name="Wiebenga A."/>
            <person name="De vries R.P."/>
            <person name="Grigoriev I.V."/>
            <person name="Mortensen U.H."/>
            <person name="Andersen M.R."/>
            <person name="Baker S.E."/>
        </authorList>
    </citation>
    <scope>NUCLEOTIDE SEQUENCE [LARGE SCALE GENOMIC DNA]</scope>
    <source>
        <strain evidence="2 3">CBS 114.80</strain>
    </source>
</reference>
<dbReference type="AlphaFoldDB" id="A0A2V5HR71"/>
<evidence type="ECO:0000313" key="2">
    <source>
        <dbReference type="EMBL" id="PYI25142.1"/>
    </source>
</evidence>
<sequence length="112" mass="12765">MMLPLLIRSIRNHRPVGTAPVYPSQHEPTYHTSCENSQQLCPWRAHGSPAYREHLQHRHIRRRSRSANAGFVLVILTILTVGGTIEARSRKSSDRMTTHSPCAIRVYAVKLE</sequence>
<evidence type="ECO:0000313" key="3">
    <source>
        <dbReference type="Proteomes" id="UP000248817"/>
    </source>
</evidence>
<keyword evidence="1" id="KW-1133">Transmembrane helix</keyword>